<dbReference type="InParanoid" id="K1X5R5"/>
<dbReference type="AlphaFoldDB" id="K1X5R5"/>
<organism evidence="1 2">
    <name type="scientific">Marssonina brunnea f. sp. multigermtubi (strain MB_m1)</name>
    <name type="common">Marssonina leaf spot fungus</name>
    <dbReference type="NCBI Taxonomy" id="1072389"/>
    <lineage>
        <taxon>Eukaryota</taxon>
        <taxon>Fungi</taxon>
        <taxon>Dikarya</taxon>
        <taxon>Ascomycota</taxon>
        <taxon>Pezizomycotina</taxon>
        <taxon>Leotiomycetes</taxon>
        <taxon>Helotiales</taxon>
        <taxon>Drepanopezizaceae</taxon>
        <taxon>Drepanopeziza</taxon>
    </lineage>
</organism>
<protein>
    <submittedName>
        <fullName evidence="1">Uncharacterized protein</fullName>
    </submittedName>
</protein>
<reference evidence="1 2" key="1">
    <citation type="journal article" date="2012" name="BMC Genomics">
        <title>Sequencing the genome of Marssonina brunnea reveals fungus-poplar co-evolution.</title>
        <authorList>
            <person name="Zhu S."/>
            <person name="Cao Y.-Z."/>
            <person name="Jiang C."/>
            <person name="Tan B.-Y."/>
            <person name="Wang Z."/>
            <person name="Feng S."/>
            <person name="Zhang L."/>
            <person name="Su X.-H."/>
            <person name="Brejova B."/>
            <person name="Vinar T."/>
            <person name="Xu M."/>
            <person name="Wang M.-X."/>
            <person name="Zhang S.-G."/>
            <person name="Huang M.-R."/>
            <person name="Wu R."/>
            <person name="Zhou Y."/>
        </authorList>
    </citation>
    <scope>NUCLEOTIDE SEQUENCE [LARGE SCALE GENOMIC DNA]</scope>
    <source>
        <strain evidence="1 2">MB_m1</strain>
    </source>
</reference>
<dbReference type="EMBL" id="JH921440">
    <property type="protein sequence ID" value="EKD15993.1"/>
    <property type="molecule type" value="Genomic_DNA"/>
</dbReference>
<dbReference type="Gene3D" id="3.40.50.150">
    <property type="entry name" value="Vaccinia Virus protein VP39"/>
    <property type="match status" value="1"/>
</dbReference>
<sequence length="389" mass="41647">MHYIRFLKTPRLVTPAGGPPSVQARITITNDLGDDFLASDLDILVVLEDASGNSISDGSRPPRPVGGRYLWNVSYAHSGLSVEVHVPRTAKNIEIGSLKMYIGAAQDSDVPDMIPVRNWQDILAQDKGGVVGARAVVGETGLCERIFTQEGGPELHIWEETGNSIARHIWDAGLVLSAYLTAIYARGPIATPSAAAMPPLPSLAAATLPQPNLHVLELGAGCGIVGITLSRLALPNVSKIVLTDLPDATDILTTNLSPRALAAQPALPTPTRCVLDWTAPLPRDIAATAWDLILVADCTYNPDFIPDLVATFGRLAATRNDGRVTTVLLAMKDRHRSEGVFFTEMAGAGWEERERAVVRVSVLGGDGEEIRIFVYQRAEDVGCVEPALS</sequence>
<dbReference type="GO" id="GO:0008757">
    <property type="term" value="F:S-adenosylmethionine-dependent methyltransferase activity"/>
    <property type="evidence" value="ECO:0007669"/>
    <property type="project" value="UniProtKB-ARBA"/>
</dbReference>
<dbReference type="eggNOG" id="KOG2793">
    <property type="taxonomic scope" value="Eukaryota"/>
</dbReference>
<dbReference type="PANTHER" id="PTHR14614">
    <property type="entry name" value="HEPATOCELLULAR CARCINOMA-ASSOCIATED ANTIGEN"/>
    <property type="match status" value="1"/>
</dbReference>
<keyword evidence="2" id="KW-1185">Reference proteome</keyword>
<evidence type="ECO:0000313" key="1">
    <source>
        <dbReference type="EMBL" id="EKD15993.1"/>
    </source>
</evidence>
<dbReference type="InterPro" id="IPR019410">
    <property type="entry name" value="Methyltransf_16"/>
</dbReference>
<accession>K1X5R5</accession>
<dbReference type="RefSeq" id="XP_007293893.1">
    <property type="nucleotide sequence ID" value="XM_007293831.1"/>
</dbReference>
<dbReference type="GeneID" id="18761939"/>
<dbReference type="GO" id="GO:0005829">
    <property type="term" value="C:cytosol"/>
    <property type="evidence" value="ECO:0007669"/>
    <property type="project" value="TreeGrafter"/>
</dbReference>
<gene>
    <name evidence="1" type="ORF">MBM_06004</name>
</gene>
<dbReference type="HOGENOM" id="CLU_036731_1_0_1"/>
<dbReference type="SUPFAM" id="SSF53335">
    <property type="entry name" value="S-adenosyl-L-methionine-dependent methyltransferases"/>
    <property type="match status" value="1"/>
</dbReference>
<dbReference type="KEGG" id="mbe:MBM_06004"/>
<dbReference type="Pfam" id="PF10294">
    <property type="entry name" value="Methyltransf_16"/>
    <property type="match status" value="1"/>
</dbReference>
<dbReference type="InterPro" id="IPR029063">
    <property type="entry name" value="SAM-dependent_MTases_sf"/>
</dbReference>
<dbReference type="STRING" id="1072389.K1X5R5"/>
<dbReference type="Proteomes" id="UP000006753">
    <property type="component" value="Unassembled WGS sequence"/>
</dbReference>
<dbReference type="PANTHER" id="PTHR14614:SF132">
    <property type="entry name" value="PROTEIN-LYSINE METHYLTRANSFERASE C42C1.13"/>
    <property type="match status" value="1"/>
</dbReference>
<name>K1X5R5_MARBU</name>
<evidence type="ECO:0000313" key="2">
    <source>
        <dbReference type="Proteomes" id="UP000006753"/>
    </source>
</evidence>
<proteinExistence type="predicted"/>
<dbReference type="OrthoDB" id="413520at2759"/>
<dbReference type="OMA" id="LYENLDW"/>